<accession>A0AAV6H4J2</accession>
<reference evidence="2" key="1">
    <citation type="submission" date="2020-10" db="EMBL/GenBank/DDBJ databases">
        <title>Chromosome-scale genome assembly of the Allis shad, Alosa alosa.</title>
        <authorList>
            <person name="Margot Z."/>
            <person name="Christophe K."/>
            <person name="Cabau C."/>
            <person name="Louis A."/>
            <person name="Berthelot C."/>
            <person name="Parey E."/>
            <person name="Roest Crollius H."/>
            <person name="Montfort J."/>
            <person name="Robinson-Rechavi M."/>
            <person name="Bucao C."/>
            <person name="Bouchez O."/>
            <person name="Gislard M."/>
            <person name="Lluch J."/>
            <person name="Milhes M."/>
            <person name="Lampietro C."/>
            <person name="Lopez Roques C."/>
            <person name="Donnadieu C."/>
            <person name="Braasch I."/>
            <person name="Desvignes T."/>
            <person name="Postlethwait J."/>
            <person name="Bobe J."/>
            <person name="Guiguen Y."/>
        </authorList>
    </citation>
    <scope>NUCLEOTIDE SEQUENCE</scope>
    <source>
        <strain evidence="2">M-15738</strain>
        <tissue evidence="2">Blood</tissue>
    </source>
</reference>
<feature type="compositionally biased region" description="Polar residues" evidence="1">
    <location>
        <begin position="298"/>
        <end position="319"/>
    </location>
</feature>
<feature type="compositionally biased region" description="Low complexity" evidence="1">
    <location>
        <begin position="247"/>
        <end position="297"/>
    </location>
</feature>
<dbReference type="EMBL" id="JADWDJ010000006">
    <property type="protein sequence ID" value="KAG5280301.1"/>
    <property type="molecule type" value="Genomic_DNA"/>
</dbReference>
<dbReference type="Proteomes" id="UP000823561">
    <property type="component" value="Chromosome 6"/>
</dbReference>
<gene>
    <name evidence="2" type="ORF">AALO_G00087450</name>
</gene>
<feature type="region of interest" description="Disordered" evidence="1">
    <location>
        <begin position="243"/>
        <end position="331"/>
    </location>
</feature>
<comment type="caution">
    <text evidence="2">The sequence shown here is derived from an EMBL/GenBank/DDBJ whole genome shotgun (WGS) entry which is preliminary data.</text>
</comment>
<feature type="region of interest" description="Disordered" evidence="1">
    <location>
        <begin position="58"/>
        <end position="148"/>
    </location>
</feature>
<feature type="compositionally biased region" description="Polar residues" evidence="1">
    <location>
        <begin position="1"/>
        <end position="35"/>
    </location>
</feature>
<organism evidence="2 3">
    <name type="scientific">Alosa alosa</name>
    <name type="common">allis shad</name>
    <dbReference type="NCBI Taxonomy" id="278164"/>
    <lineage>
        <taxon>Eukaryota</taxon>
        <taxon>Metazoa</taxon>
        <taxon>Chordata</taxon>
        <taxon>Craniata</taxon>
        <taxon>Vertebrata</taxon>
        <taxon>Euteleostomi</taxon>
        <taxon>Actinopterygii</taxon>
        <taxon>Neopterygii</taxon>
        <taxon>Teleostei</taxon>
        <taxon>Clupei</taxon>
        <taxon>Clupeiformes</taxon>
        <taxon>Clupeoidei</taxon>
        <taxon>Clupeidae</taxon>
        <taxon>Alosa</taxon>
    </lineage>
</organism>
<evidence type="ECO:0000313" key="2">
    <source>
        <dbReference type="EMBL" id="KAG5280301.1"/>
    </source>
</evidence>
<dbReference type="AlphaFoldDB" id="A0AAV6H4J2"/>
<protein>
    <submittedName>
        <fullName evidence="2">Uncharacterized protein</fullName>
    </submittedName>
</protein>
<feature type="compositionally biased region" description="Polar residues" evidence="1">
    <location>
        <begin position="163"/>
        <end position="176"/>
    </location>
</feature>
<proteinExistence type="predicted"/>
<feature type="compositionally biased region" description="Low complexity" evidence="1">
    <location>
        <begin position="195"/>
        <end position="220"/>
    </location>
</feature>
<name>A0AAV6H4J2_9TELE</name>
<evidence type="ECO:0000256" key="1">
    <source>
        <dbReference type="SAM" id="MobiDB-lite"/>
    </source>
</evidence>
<feature type="region of interest" description="Disordered" evidence="1">
    <location>
        <begin position="351"/>
        <end position="380"/>
    </location>
</feature>
<feature type="compositionally biased region" description="Polar residues" evidence="1">
    <location>
        <begin position="184"/>
        <end position="194"/>
    </location>
</feature>
<feature type="compositionally biased region" description="Basic and acidic residues" evidence="1">
    <location>
        <begin position="68"/>
        <end position="85"/>
    </location>
</feature>
<feature type="compositionally biased region" description="Polar residues" evidence="1">
    <location>
        <begin position="353"/>
        <end position="365"/>
    </location>
</feature>
<keyword evidence="3" id="KW-1185">Reference proteome</keyword>
<feature type="compositionally biased region" description="Gly residues" evidence="1">
    <location>
        <begin position="131"/>
        <end position="141"/>
    </location>
</feature>
<feature type="compositionally biased region" description="Polar residues" evidence="1">
    <location>
        <begin position="87"/>
        <end position="129"/>
    </location>
</feature>
<evidence type="ECO:0000313" key="3">
    <source>
        <dbReference type="Proteomes" id="UP000823561"/>
    </source>
</evidence>
<feature type="region of interest" description="Disordered" evidence="1">
    <location>
        <begin position="163"/>
        <end position="220"/>
    </location>
</feature>
<feature type="region of interest" description="Disordered" evidence="1">
    <location>
        <begin position="1"/>
        <end position="46"/>
    </location>
</feature>
<sequence>MYKGSGASTTRQDSQTASVLQSRNPYLNQSASTGHTDLPIVGGGTEGLTLDAVARNSGRSSQVIVGSSHREARISQARTHTEGRVEVTNTSSGSEQRMTRQRNISPNRNVHSSPGSQRTRLNSTGSVGSDSGIGYGTGMGGFSSPTKPGVVSSAGTGVWIMSSENDSPYTISTRSRGSGDKITTYGSGVSSGRISTTGSGNRISSTGSGGRISNSGSGNRISYAGSGNRISSAGSGNKISYAGSGGRLSSSGSGGRISSAGSGNRISSAGSGNRISSAGSGNRISSAGSGGRISSAGTGNSRISMGTAMGSSANRTVIRSTGSSGGGSNRDRISVCKIAALSKAAAVKEKSMESQGLLQMKSGTQGAVDPDEELNIPAVP</sequence>